<protein>
    <recommendedName>
        <fullName evidence="4">Secreted protein</fullName>
    </recommendedName>
</protein>
<name>A0A4Z2FJL7_9TELE</name>
<comment type="caution">
    <text evidence="2">The sequence shown here is derived from an EMBL/GenBank/DDBJ whole genome shotgun (WGS) entry which is preliminary data.</text>
</comment>
<gene>
    <name evidence="2" type="ORF">EYF80_048707</name>
</gene>
<reference evidence="2 3" key="1">
    <citation type="submission" date="2019-03" db="EMBL/GenBank/DDBJ databases">
        <title>First draft genome of Liparis tanakae, snailfish: a comprehensive survey of snailfish specific genes.</title>
        <authorList>
            <person name="Kim W."/>
            <person name="Song I."/>
            <person name="Jeong J.-H."/>
            <person name="Kim D."/>
            <person name="Kim S."/>
            <person name="Ryu S."/>
            <person name="Song J.Y."/>
            <person name="Lee S.K."/>
        </authorList>
    </citation>
    <scope>NUCLEOTIDE SEQUENCE [LARGE SCALE GENOMIC DNA]</scope>
    <source>
        <tissue evidence="2">Muscle</tissue>
    </source>
</reference>
<dbReference type="Proteomes" id="UP000314294">
    <property type="component" value="Unassembled WGS sequence"/>
</dbReference>
<evidence type="ECO:0000313" key="3">
    <source>
        <dbReference type="Proteomes" id="UP000314294"/>
    </source>
</evidence>
<organism evidence="2 3">
    <name type="scientific">Liparis tanakae</name>
    <name type="common">Tanaka's snailfish</name>
    <dbReference type="NCBI Taxonomy" id="230148"/>
    <lineage>
        <taxon>Eukaryota</taxon>
        <taxon>Metazoa</taxon>
        <taxon>Chordata</taxon>
        <taxon>Craniata</taxon>
        <taxon>Vertebrata</taxon>
        <taxon>Euteleostomi</taxon>
        <taxon>Actinopterygii</taxon>
        <taxon>Neopterygii</taxon>
        <taxon>Teleostei</taxon>
        <taxon>Neoteleostei</taxon>
        <taxon>Acanthomorphata</taxon>
        <taxon>Eupercaria</taxon>
        <taxon>Perciformes</taxon>
        <taxon>Cottioidei</taxon>
        <taxon>Cottales</taxon>
        <taxon>Liparidae</taxon>
        <taxon>Liparis</taxon>
    </lineage>
</organism>
<evidence type="ECO:0000256" key="1">
    <source>
        <dbReference type="SAM" id="SignalP"/>
    </source>
</evidence>
<keyword evidence="3" id="KW-1185">Reference proteome</keyword>
<proteinExistence type="predicted"/>
<accession>A0A4Z2FJL7</accession>
<evidence type="ECO:0008006" key="4">
    <source>
        <dbReference type="Google" id="ProtNLM"/>
    </source>
</evidence>
<feature type="signal peptide" evidence="1">
    <location>
        <begin position="1"/>
        <end position="23"/>
    </location>
</feature>
<sequence length="94" mass="10117">MFVVNSLTLSSSSCCLLFPSTAALRSSSFCLCSSSRLQRSSTVRSYCSRARRSFSLISCSRATGGRHGTHGHGIRVNGSSVCRRQRTSVLSPPI</sequence>
<evidence type="ECO:0000313" key="2">
    <source>
        <dbReference type="EMBL" id="TNN41120.1"/>
    </source>
</evidence>
<dbReference type="EMBL" id="SRLO01001133">
    <property type="protein sequence ID" value="TNN41120.1"/>
    <property type="molecule type" value="Genomic_DNA"/>
</dbReference>
<feature type="chain" id="PRO_5021294692" description="Secreted protein" evidence="1">
    <location>
        <begin position="24"/>
        <end position="94"/>
    </location>
</feature>
<keyword evidence="1" id="KW-0732">Signal</keyword>
<dbReference type="AlphaFoldDB" id="A0A4Z2FJL7"/>